<sequence length="415" mass="44997">MFTALKQLDRNIWIRFVGETITGVMMFMIAPFLVLYYSEQLDSYFLVGLIMATGPITSLFGSFLGGYLADLYGRKPLMVISIVGDVVALIGFSFADSFWPLLLMNALLGLTNSLFHPAASAMVADVTPPERLNESFGLLRMGHNVGAAFGPLIGSAVLFVDRTLIFYAAAAVFFVYALVLLIFIQETKPDQIEHTGDEPKLSAFTVLRKDNVFLIFIAAGVFISMGFALVESMLPVFLKEALPGLPNDKNPFPYLMGLNGIMVVLFQFPIAARLSGKAFGKVMLLGACIFGIGMILLAFIPSYLFSLGTEYLVLVTVLLVIYALYTLGEMIMSPVQMTFIALIAPEHLRGTYNGAASIQWLIGGVTAPLLGSLFLDSGNGQYALAGVGVACCMSGLVYLALDRSIRRAKRLSQSA</sequence>
<evidence type="ECO:0000313" key="11">
    <source>
        <dbReference type="Proteomes" id="UP000078447"/>
    </source>
</evidence>
<dbReference type="PROSITE" id="PS50850">
    <property type="entry name" value="MFS"/>
    <property type="match status" value="1"/>
</dbReference>
<evidence type="ECO:0000256" key="6">
    <source>
        <dbReference type="ARBA" id="ARBA00022989"/>
    </source>
</evidence>
<dbReference type="InterPro" id="IPR020846">
    <property type="entry name" value="MFS_dom"/>
</dbReference>
<keyword evidence="11" id="KW-1185">Reference proteome</keyword>
<accession>A0ABX2VCA4</accession>
<evidence type="ECO:0000256" key="5">
    <source>
        <dbReference type="ARBA" id="ARBA00022692"/>
    </source>
</evidence>
<feature type="transmembrane region" description="Helical" evidence="8">
    <location>
        <begin position="381"/>
        <end position="401"/>
    </location>
</feature>
<keyword evidence="7 8" id="KW-0472">Membrane</keyword>
<evidence type="ECO:0000256" key="3">
    <source>
        <dbReference type="ARBA" id="ARBA00022448"/>
    </source>
</evidence>
<dbReference type="InterPro" id="IPR001958">
    <property type="entry name" value="Tet-R_TetA/multi-R_MdtG-like"/>
</dbReference>
<feature type="transmembrane region" description="Helical" evidence="8">
    <location>
        <begin position="254"/>
        <end position="272"/>
    </location>
</feature>
<feature type="transmembrane region" description="Helical" evidence="8">
    <location>
        <begin position="12"/>
        <end position="37"/>
    </location>
</feature>
<keyword evidence="5 8" id="KW-0812">Transmembrane</keyword>
<keyword evidence="3" id="KW-0813">Transport</keyword>
<feature type="transmembrane region" description="Helical" evidence="8">
    <location>
        <begin position="284"/>
        <end position="305"/>
    </location>
</feature>
<dbReference type="SUPFAM" id="SSF103473">
    <property type="entry name" value="MFS general substrate transporter"/>
    <property type="match status" value="1"/>
</dbReference>
<dbReference type="PROSITE" id="PS00216">
    <property type="entry name" value="SUGAR_TRANSPORT_1"/>
    <property type="match status" value="1"/>
</dbReference>
<evidence type="ECO:0000259" key="9">
    <source>
        <dbReference type="PROSITE" id="PS50850"/>
    </source>
</evidence>
<evidence type="ECO:0000313" key="10">
    <source>
        <dbReference type="EMBL" id="OAN15847.1"/>
    </source>
</evidence>
<dbReference type="PANTHER" id="PTHR43414:SF1">
    <property type="entry name" value="PEPTIDE PERMEASE"/>
    <property type="match status" value="1"/>
</dbReference>
<dbReference type="InterPro" id="IPR036259">
    <property type="entry name" value="MFS_trans_sf"/>
</dbReference>
<feature type="transmembrane region" description="Helical" evidence="8">
    <location>
        <begin position="311"/>
        <end position="331"/>
    </location>
</feature>
<dbReference type="Proteomes" id="UP000078447">
    <property type="component" value="Unassembled WGS sequence"/>
</dbReference>
<comment type="caution">
    <text evidence="10">The sequence shown here is derived from an EMBL/GenBank/DDBJ whole genome shotgun (WGS) entry which is preliminary data.</text>
</comment>
<dbReference type="EMBL" id="LVVL01000001">
    <property type="protein sequence ID" value="OAN15847.1"/>
    <property type="molecule type" value="Genomic_DNA"/>
</dbReference>
<feature type="transmembrane region" description="Helical" evidence="8">
    <location>
        <begin position="352"/>
        <end position="375"/>
    </location>
</feature>
<dbReference type="Gene3D" id="1.20.1250.20">
    <property type="entry name" value="MFS general substrate transporter like domains"/>
    <property type="match status" value="1"/>
</dbReference>
<feature type="transmembrane region" description="Helical" evidence="8">
    <location>
        <begin position="164"/>
        <end position="184"/>
    </location>
</feature>
<evidence type="ECO:0000256" key="2">
    <source>
        <dbReference type="ARBA" id="ARBA00007520"/>
    </source>
</evidence>
<evidence type="ECO:0000256" key="4">
    <source>
        <dbReference type="ARBA" id="ARBA00022475"/>
    </source>
</evidence>
<comment type="subcellular location">
    <subcellularLocation>
        <location evidence="1">Cell membrane</location>
        <topology evidence="1">Multi-pass membrane protein</topology>
    </subcellularLocation>
</comment>
<dbReference type="InterPro" id="IPR011701">
    <property type="entry name" value="MFS"/>
</dbReference>
<evidence type="ECO:0000256" key="7">
    <source>
        <dbReference type="ARBA" id="ARBA00023136"/>
    </source>
</evidence>
<keyword evidence="6 8" id="KW-1133">Transmembrane helix</keyword>
<dbReference type="PANTHER" id="PTHR43414">
    <property type="entry name" value="MULTIDRUG RESISTANCE PROTEIN MDTG"/>
    <property type="match status" value="1"/>
</dbReference>
<comment type="similarity">
    <text evidence="2">Belongs to the major facilitator superfamily. TCR/Tet family.</text>
</comment>
<feature type="transmembrane region" description="Helical" evidence="8">
    <location>
        <begin position="77"/>
        <end position="95"/>
    </location>
</feature>
<feature type="transmembrane region" description="Helical" evidence="8">
    <location>
        <begin position="43"/>
        <end position="65"/>
    </location>
</feature>
<proteinExistence type="inferred from homology"/>
<feature type="domain" description="Major facilitator superfamily (MFS) profile" evidence="9">
    <location>
        <begin position="11"/>
        <end position="406"/>
    </location>
</feature>
<gene>
    <name evidence="10" type="ORF">A3783_07920</name>
</gene>
<keyword evidence="4" id="KW-1003">Cell membrane</keyword>
<evidence type="ECO:0000256" key="1">
    <source>
        <dbReference type="ARBA" id="ARBA00004651"/>
    </source>
</evidence>
<reference evidence="10 11" key="1">
    <citation type="submission" date="2016-03" db="EMBL/GenBank/DDBJ databases">
        <authorList>
            <person name="Cho S.-Y."/>
            <person name="Lim S."/>
            <person name="Kim H."/>
            <person name="Soh E.H."/>
            <person name="Moon J.S."/>
        </authorList>
    </citation>
    <scope>NUCLEOTIDE SEQUENCE [LARGE SCALE GENOMIC DNA]</scope>
    <source>
        <strain evidence="10 11">KCTC 3810</strain>
    </source>
</reference>
<dbReference type="RefSeq" id="WP_028106627.1">
    <property type="nucleotide sequence ID" value="NZ_LVVL01000001.1"/>
</dbReference>
<organism evidence="10 11">
    <name type="scientific">Exiguobacterium undae</name>
    <dbReference type="NCBI Taxonomy" id="169177"/>
    <lineage>
        <taxon>Bacteria</taxon>
        <taxon>Bacillati</taxon>
        <taxon>Bacillota</taxon>
        <taxon>Bacilli</taxon>
        <taxon>Bacillales</taxon>
        <taxon>Bacillales Family XII. Incertae Sedis</taxon>
        <taxon>Exiguobacterium</taxon>
    </lineage>
</organism>
<dbReference type="CDD" id="cd17329">
    <property type="entry name" value="MFS_MdtH_MDR_like"/>
    <property type="match status" value="1"/>
</dbReference>
<dbReference type="PRINTS" id="PR01035">
    <property type="entry name" value="TCRTETA"/>
</dbReference>
<feature type="transmembrane region" description="Helical" evidence="8">
    <location>
        <begin position="212"/>
        <end position="234"/>
    </location>
</feature>
<name>A0ABX2VCA4_9BACL</name>
<dbReference type="Pfam" id="PF07690">
    <property type="entry name" value="MFS_1"/>
    <property type="match status" value="1"/>
</dbReference>
<protein>
    <submittedName>
        <fullName evidence="10">MFS transporter</fullName>
    </submittedName>
</protein>
<dbReference type="InterPro" id="IPR005829">
    <property type="entry name" value="Sugar_transporter_CS"/>
</dbReference>
<evidence type="ECO:0000256" key="8">
    <source>
        <dbReference type="SAM" id="Phobius"/>
    </source>
</evidence>